<organism evidence="1 2">
    <name type="scientific">Indibacter alkaliphilus (strain CCUG 57479 / KCTC 22604 / LW1)</name>
    <dbReference type="NCBI Taxonomy" id="1189612"/>
    <lineage>
        <taxon>Bacteria</taxon>
        <taxon>Pseudomonadati</taxon>
        <taxon>Bacteroidota</taxon>
        <taxon>Cytophagia</taxon>
        <taxon>Cytophagales</taxon>
        <taxon>Cyclobacteriaceae</taxon>
    </lineage>
</organism>
<dbReference type="EMBL" id="ALWO02000014">
    <property type="protein sequence ID" value="EOZ99332.1"/>
    <property type="molecule type" value="Genomic_DNA"/>
</dbReference>
<name>S2DK40_INDAL</name>
<evidence type="ECO:0000313" key="2">
    <source>
        <dbReference type="Proteomes" id="UP000006073"/>
    </source>
</evidence>
<comment type="caution">
    <text evidence="1">The sequence shown here is derived from an EMBL/GenBank/DDBJ whole genome shotgun (WGS) entry which is preliminary data.</text>
</comment>
<keyword evidence="2" id="KW-1185">Reference proteome</keyword>
<reference evidence="1 2" key="1">
    <citation type="journal article" date="2013" name="Genome Announc.">
        <title>Draft Genome Sequence of Indibacter alkaliphilus Strain LW1T, Isolated from Lonar Lake, a Haloalkaline Lake in the Buldana District of Maharashtra, India.</title>
        <authorList>
            <person name="Singh A."/>
            <person name="Kumar Jangir P."/>
            <person name="Sharma R."/>
            <person name="Singh A."/>
            <person name="Kumar Pinnaka A."/>
            <person name="Shivaji S."/>
        </authorList>
    </citation>
    <scope>NUCLEOTIDE SEQUENCE [LARGE SCALE GENOMIC DNA]</scope>
    <source>
        <strain evidence="2">CCUG 57479 / KCTC 22604 / LW1</strain>
    </source>
</reference>
<accession>S2DK40</accession>
<dbReference type="OrthoDB" id="983091at2"/>
<gene>
    <name evidence="1" type="ORF">A33Q_0710</name>
</gene>
<dbReference type="Proteomes" id="UP000006073">
    <property type="component" value="Unassembled WGS sequence"/>
</dbReference>
<sequence>MEKFEELSFEEIKEVNGGWLKEAITAGFAYCVYLYDNRERFIEGIKKGWEAI</sequence>
<proteinExistence type="predicted"/>
<dbReference type="STRING" id="1189612.A33Q_0710"/>
<evidence type="ECO:0000313" key="1">
    <source>
        <dbReference type="EMBL" id="EOZ99332.1"/>
    </source>
</evidence>
<protein>
    <submittedName>
        <fullName evidence="1">Uncharacterized protein</fullName>
    </submittedName>
</protein>
<dbReference type="RefSeq" id="WP_016254581.1">
    <property type="nucleotide sequence ID" value="NZ_ALWO02000014.1"/>
</dbReference>
<dbReference type="AlphaFoldDB" id="S2DK40"/>